<evidence type="ECO:0000256" key="12">
    <source>
        <dbReference type="ARBA" id="ARBA00023242"/>
    </source>
</evidence>
<evidence type="ECO:0000256" key="3">
    <source>
        <dbReference type="ARBA" id="ARBA00021117"/>
    </source>
</evidence>
<dbReference type="eggNOG" id="KOG3427">
    <property type="taxonomic scope" value="Eukaryota"/>
</dbReference>
<evidence type="ECO:0000256" key="2">
    <source>
        <dbReference type="ARBA" id="ARBA00004463"/>
    </source>
</evidence>
<feature type="domain" description="WW" evidence="16">
    <location>
        <begin position="487"/>
        <end position="521"/>
    </location>
</feature>
<evidence type="ECO:0000256" key="9">
    <source>
        <dbReference type="ARBA" id="ARBA00023015"/>
    </source>
</evidence>
<keyword evidence="9" id="KW-0805">Transcription regulation</keyword>
<comment type="subcellular location">
    <subcellularLocation>
        <location evidence="2">Cytoplasmic granule</location>
    </subcellularLocation>
    <subcellularLocation>
        <location evidence="1">Nucleus speckle</location>
    </subcellularLocation>
</comment>
<dbReference type="AlphaFoldDB" id="A0A059DHR3"/>
<evidence type="ECO:0000256" key="8">
    <source>
        <dbReference type="ARBA" id="ARBA00022859"/>
    </source>
</evidence>
<organism evidence="17">
    <name type="scientific">Eucalyptus grandis</name>
    <name type="common">Flooded gum</name>
    <dbReference type="NCBI Taxonomy" id="71139"/>
    <lineage>
        <taxon>Eukaryota</taxon>
        <taxon>Viridiplantae</taxon>
        <taxon>Streptophyta</taxon>
        <taxon>Embryophyta</taxon>
        <taxon>Tracheophyta</taxon>
        <taxon>Spermatophyta</taxon>
        <taxon>Magnoliopsida</taxon>
        <taxon>eudicotyledons</taxon>
        <taxon>Gunneridae</taxon>
        <taxon>Pentapetalae</taxon>
        <taxon>rosids</taxon>
        <taxon>malvids</taxon>
        <taxon>Myrtales</taxon>
        <taxon>Myrtaceae</taxon>
        <taxon>Myrtoideae</taxon>
        <taxon>Eucalypteae</taxon>
        <taxon>Eucalyptus</taxon>
    </lineage>
</organism>
<keyword evidence="12" id="KW-0539">Nucleus</keyword>
<dbReference type="PROSITE" id="PS50020">
    <property type="entry name" value="WW_DOMAIN_2"/>
    <property type="match status" value="2"/>
</dbReference>
<name>A0A059DHR3_EUCGR</name>
<evidence type="ECO:0000313" key="17">
    <source>
        <dbReference type="EMBL" id="KCW89984.1"/>
    </source>
</evidence>
<evidence type="ECO:0000256" key="4">
    <source>
        <dbReference type="ARBA" id="ARBA00022553"/>
    </source>
</evidence>
<dbReference type="InParanoid" id="A0A059DHR3"/>
<dbReference type="SUPFAM" id="SSF51045">
    <property type="entry name" value="WW domain"/>
    <property type="match status" value="2"/>
</dbReference>
<dbReference type="eggNOG" id="KOG0152">
    <property type="taxonomic scope" value="Eukaryota"/>
</dbReference>
<comment type="subunit">
    <text evidence="14">Interacts with POU3F2/Brn-2, ATXN1, TXNL4A, HTT and AR. Interaction with ATXN1 correlates positively with the length of the polyglutamine tract. Interacts with RNA polymerase II large subunit in a phosphorylation-dependent manner. Forms a ternary complex with ATXN1 mutant and phosphorylated RNA polymerase II. Interacts (via C-terminus) with TXNL4A and CD2BP2. Interacts (via WW domain) with ATN1 and SF3B1, and may interact with additional splice factors. Interacts (via WW domain) with WBP11; Leading to reduce interaction between PQBP1 and TXNL4A. Interacts with CAPRIN1. Interacts with DDX1. Interacts with SFPQ. Interacts with KHSRP.</text>
</comment>
<dbReference type="InterPro" id="IPR036020">
    <property type="entry name" value="WW_dom_sf"/>
</dbReference>
<keyword evidence="11" id="KW-0508">mRNA splicing</keyword>
<dbReference type="GO" id="GO:0016604">
    <property type="term" value="C:nuclear body"/>
    <property type="evidence" value="ECO:0000318"/>
    <property type="project" value="GO_Central"/>
</dbReference>
<keyword evidence="10" id="KW-0804">Transcription</keyword>
<dbReference type="FunCoup" id="A0A059DHR3">
    <property type="interactions" value="1869"/>
</dbReference>
<dbReference type="GO" id="GO:0045087">
    <property type="term" value="P:innate immune response"/>
    <property type="evidence" value="ECO:0007669"/>
    <property type="project" value="UniProtKB-KW"/>
</dbReference>
<dbReference type="EMBL" id="KK198753">
    <property type="protein sequence ID" value="KCW89984.1"/>
    <property type="molecule type" value="Genomic_DNA"/>
</dbReference>
<dbReference type="OrthoDB" id="42462at2759"/>
<protein>
    <recommendedName>
        <fullName evidence="3">Polyglutamine-binding protein 1</fullName>
    </recommendedName>
    <alternativeName>
        <fullName evidence="13">Polyglutamine tract-binding protein 1</fullName>
    </alternativeName>
</protein>
<gene>
    <name evidence="17" type="ORF">EUGRSUZ_A02183</name>
</gene>
<evidence type="ECO:0000256" key="6">
    <source>
        <dbReference type="ARBA" id="ARBA00022664"/>
    </source>
</evidence>
<dbReference type="PANTHER" id="PTHR21737:SF3">
    <property type="entry name" value="POLYGLUTAMINE-BINDING PROTEIN 1"/>
    <property type="match status" value="1"/>
</dbReference>
<evidence type="ECO:0000259" key="16">
    <source>
        <dbReference type="PROSITE" id="PS50020"/>
    </source>
</evidence>
<evidence type="ECO:0000256" key="15">
    <source>
        <dbReference type="SAM" id="MobiDB-lite"/>
    </source>
</evidence>
<dbReference type="GO" id="GO:0016607">
    <property type="term" value="C:nuclear speck"/>
    <property type="evidence" value="ECO:0007669"/>
    <property type="project" value="UniProtKB-SubCell"/>
</dbReference>
<dbReference type="SMART" id="SM00456">
    <property type="entry name" value="WW"/>
    <property type="match status" value="2"/>
</dbReference>
<keyword evidence="4" id="KW-0597">Phosphoprotein</keyword>
<feature type="region of interest" description="Disordered" evidence="15">
    <location>
        <begin position="603"/>
        <end position="721"/>
    </location>
</feature>
<accession>A0A059DHR3</accession>
<dbReference type="Gene3D" id="3.40.30.10">
    <property type="entry name" value="Glutaredoxin"/>
    <property type="match status" value="1"/>
</dbReference>
<dbReference type="PROSITE" id="PS01159">
    <property type="entry name" value="WW_DOMAIN_1"/>
    <property type="match status" value="2"/>
</dbReference>
<keyword evidence="8" id="KW-0391">Immunity</keyword>
<evidence type="ECO:0000256" key="10">
    <source>
        <dbReference type="ARBA" id="ARBA00023163"/>
    </source>
</evidence>
<dbReference type="GO" id="GO:0043021">
    <property type="term" value="F:ribonucleoprotein complex binding"/>
    <property type="evidence" value="ECO:0000318"/>
    <property type="project" value="GO_Central"/>
</dbReference>
<evidence type="ECO:0000256" key="7">
    <source>
        <dbReference type="ARBA" id="ARBA00022737"/>
    </source>
</evidence>
<evidence type="ECO:0000256" key="5">
    <source>
        <dbReference type="ARBA" id="ARBA00022588"/>
    </source>
</evidence>
<evidence type="ECO:0000256" key="13">
    <source>
        <dbReference type="ARBA" id="ARBA00042167"/>
    </source>
</evidence>
<dbReference type="OMA" id="QSWGYCN"/>
<feature type="compositionally biased region" description="Basic residues" evidence="15">
    <location>
        <begin position="619"/>
        <end position="630"/>
    </location>
</feature>
<evidence type="ECO:0000256" key="14">
    <source>
        <dbReference type="ARBA" id="ARBA00046362"/>
    </source>
</evidence>
<dbReference type="STRING" id="71139.A0A059DHR3"/>
<evidence type="ECO:0000256" key="1">
    <source>
        <dbReference type="ARBA" id="ARBA00004324"/>
    </source>
</evidence>
<reference evidence="17" key="1">
    <citation type="submission" date="2013-07" db="EMBL/GenBank/DDBJ databases">
        <title>The genome of Eucalyptus grandis.</title>
        <authorList>
            <person name="Schmutz J."/>
            <person name="Hayes R."/>
            <person name="Myburg A."/>
            <person name="Tuskan G."/>
            <person name="Grattapaglia D."/>
            <person name="Rokhsar D.S."/>
        </authorList>
    </citation>
    <scope>NUCLEOTIDE SEQUENCE</scope>
    <source>
        <tissue evidence="17">Leaf extractions</tissue>
    </source>
</reference>
<keyword evidence="7" id="KW-0677">Repeat</keyword>
<proteinExistence type="predicted"/>
<dbReference type="CDD" id="cd00201">
    <property type="entry name" value="WW"/>
    <property type="match status" value="2"/>
</dbReference>
<dbReference type="InterPro" id="IPR001202">
    <property type="entry name" value="WW_dom"/>
</dbReference>
<sequence>MNNYHAQPLPPGVQSYTQYSPNQPPRPATSAPSHHYDNAGGPHHQLGGFGNHSLPISSNIAQNTNTQSFYPYAATPQTNFAQYPPNLSGQNPYGIQHVNDSHSNILADPNLTPNSYGSLNPDGSIHSGVPSPVVHCNSSFHSRQSGGEQISHLPTQSPVVYMEVQQKMNSGEVNYCQTSEVRTSQQVDAQRGDSLPSMSNGPEEQVPQELNLKVVEIPQHMDSSKHQETGSVDAKIKRDGDIIFSVTQDSGLKSLSEESNRLPDDASASPVFASNFIEDAQDIETAVPNEVLREQEVATQNVIRNQREANAATQPPDDDADIFTERRDPNAIKEHLLRMASDHRAEMALKRGKSSPPENGNLEIGNGYGVPGGGAYAVAPRPDVTMPRRVGNEELSAARELPEYLKQKLKARGILNDNKANKDPVAAVNKLDVQSAQISQSGRLPLGWIVARDPATGAPYYYNQSTGMSQWEIPQHTSSAGHSRPSSSLPENWVEAFDETTGHKYYYNTATHVSQWEHPSSLQQVASQRDESLVSQSAANKNCDDQSSHAMRCMECGGWGMGLVQSWGYCNHCTRVLNLPQSQYISSISDNCQQISINAKGEDIEGKSSKDRSGWRPPLGKRNKKDSKKRAYSEDDELDPMDPSSYSDAPRGGWVVGLKGVQPRAADTTATGPLFQQRPYPSPGAVLRKNAEIASQSKKPNSRYAPITKKGDGSDGLGDAD</sequence>
<dbReference type="Gramene" id="KCW89984">
    <property type="protein sequence ID" value="KCW89984"/>
    <property type="gene ID" value="EUGRSUZ_A02183"/>
</dbReference>
<keyword evidence="5" id="KW-0399">Innate immunity</keyword>
<keyword evidence="6" id="KW-0507">mRNA processing</keyword>
<dbReference type="GO" id="GO:0000380">
    <property type="term" value="P:alternative mRNA splicing, via spliceosome"/>
    <property type="evidence" value="ECO:0000318"/>
    <property type="project" value="GO_Central"/>
</dbReference>
<dbReference type="PANTHER" id="PTHR21737">
    <property type="entry name" value="POLYGLUTAMINE BINDING PROTEIN 1/MARVEL MEMBRANE-ASSOCIATING DOMAIN CONTAINING 3"/>
    <property type="match status" value="1"/>
</dbReference>
<dbReference type="Pfam" id="PF00397">
    <property type="entry name" value="WW"/>
    <property type="match status" value="2"/>
</dbReference>
<dbReference type="GO" id="GO:0005737">
    <property type="term" value="C:cytoplasm"/>
    <property type="evidence" value="ECO:0000318"/>
    <property type="project" value="GO_Central"/>
</dbReference>
<feature type="region of interest" description="Disordered" evidence="15">
    <location>
        <begin position="1"/>
        <end position="59"/>
    </location>
</feature>
<feature type="domain" description="WW" evidence="16">
    <location>
        <begin position="442"/>
        <end position="476"/>
    </location>
</feature>
<dbReference type="KEGG" id="egr:104443686"/>
<dbReference type="Gene3D" id="2.20.70.10">
    <property type="match status" value="2"/>
</dbReference>
<feature type="compositionally biased region" description="Basic and acidic residues" evidence="15">
    <location>
        <begin position="603"/>
        <end position="614"/>
    </location>
</feature>
<evidence type="ECO:0000256" key="11">
    <source>
        <dbReference type="ARBA" id="ARBA00023187"/>
    </source>
</evidence>